<dbReference type="OrthoDB" id="74178at2759"/>
<dbReference type="GO" id="GO:0005783">
    <property type="term" value="C:endoplasmic reticulum"/>
    <property type="evidence" value="ECO:0007669"/>
    <property type="project" value="TreeGrafter"/>
</dbReference>
<evidence type="ECO:0000259" key="6">
    <source>
        <dbReference type="Pfam" id="PF12325"/>
    </source>
</evidence>
<protein>
    <submittedName>
        <fullName evidence="7">Golgin candidate 5</fullName>
    </submittedName>
</protein>
<feature type="compositionally biased region" description="Polar residues" evidence="5">
    <location>
        <begin position="316"/>
        <end position="334"/>
    </location>
</feature>
<feature type="region of interest" description="Disordered" evidence="5">
    <location>
        <begin position="31"/>
        <end position="489"/>
    </location>
</feature>
<dbReference type="PANTHER" id="PTHR46515:SF1">
    <property type="entry name" value="TATA ELEMENT MODULATORY FACTOR"/>
    <property type="match status" value="1"/>
</dbReference>
<accession>A0A9Q1C2S3</accession>
<comment type="caution">
    <text evidence="7">The sequence shown here is derived from an EMBL/GenBank/DDBJ whole genome shotgun (WGS) entry which is preliminary data.</text>
</comment>
<feature type="coiled-coil region" evidence="4">
    <location>
        <begin position="503"/>
        <end position="618"/>
    </location>
</feature>
<evidence type="ECO:0000256" key="4">
    <source>
        <dbReference type="SAM" id="Coils"/>
    </source>
</evidence>
<dbReference type="Proteomes" id="UP001152320">
    <property type="component" value="Chromosome 8"/>
</dbReference>
<feature type="compositionally biased region" description="Basic and acidic residues" evidence="5">
    <location>
        <begin position="383"/>
        <end position="411"/>
    </location>
</feature>
<feature type="compositionally biased region" description="Basic and acidic residues" evidence="5">
    <location>
        <begin position="183"/>
        <end position="219"/>
    </location>
</feature>
<evidence type="ECO:0000313" key="7">
    <source>
        <dbReference type="EMBL" id="KAJ8037130.1"/>
    </source>
</evidence>
<evidence type="ECO:0000256" key="1">
    <source>
        <dbReference type="ARBA" id="ARBA00004555"/>
    </source>
</evidence>
<dbReference type="InterPro" id="IPR022091">
    <property type="entry name" value="TMF_TATA-bd"/>
</dbReference>
<dbReference type="Pfam" id="PF12329">
    <property type="entry name" value="TMF_DNA_bd"/>
    <property type="match status" value="1"/>
</dbReference>
<evidence type="ECO:0000256" key="3">
    <source>
        <dbReference type="ARBA" id="ARBA00023054"/>
    </source>
</evidence>
<dbReference type="InterPro" id="IPR022092">
    <property type="entry name" value="TMF_DNA-bd"/>
</dbReference>
<keyword evidence="8" id="KW-1185">Reference proteome</keyword>
<feature type="compositionally biased region" description="Basic and acidic residues" evidence="5">
    <location>
        <begin position="122"/>
        <end position="131"/>
    </location>
</feature>
<feature type="compositionally biased region" description="Basic and acidic residues" evidence="5">
    <location>
        <begin position="453"/>
        <end position="476"/>
    </location>
</feature>
<evidence type="ECO:0000313" key="8">
    <source>
        <dbReference type="Proteomes" id="UP001152320"/>
    </source>
</evidence>
<feature type="compositionally biased region" description="Polar residues" evidence="5">
    <location>
        <begin position="353"/>
        <end position="371"/>
    </location>
</feature>
<proteinExistence type="predicted"/>
<feature type="domain" description="TATA element modulatory factor 1 TATA binding" evidence="6">
    <location>
        <begin position="1029"/>
        <end position="1138"/>
    </location>
</feature>
<name>A0A9Q1C2S3_HOLLE</name>
<feature type="compositionally biased region" description="Basic and acidic residues" evidence="5">
    <location>
        <begin position="782"/>
        <end position="793"/>
    </location>
</feature>
<dbReference type="PANTHER" id="PTHR46515">
    <property type="entry name" value="TATA ELEMENT MODULATORY FACTOR TMF1"/>
    <property type="match status" value="1"/>
</dbReference>
<feature type="compositionally biased region" description="Polar residues" evidence="5">
    <location>
        <begin position="56"/>
        <end position="86"/>
    </location>
</feature>
<dbReference type="EMBL" id="JAIZAY010000008">
    <property type="protein sequence ID" value="KAJ8037130.1"/>
    <property type="molecule type" value="Genomic_DNA"/>
</dbReference>
<feature type="compositionally biased region" description="Polar residues" evidence="5">
    <location>
        <begin position="982"/>
        <end position="1008"/>
    </location>
</feature>
<feature type="region of interest" description="Disordered" evidence="5">
    <location>
        <begin position="782"/>
        <end position="815"/>
    </location>
</feature>
<dbReference type="AlphaFoldDB" id="A0A9Q1C2S3"/>
<sequence>MSWFEASAFSSLAKTALVNAQKSIDRVLDIQEEDNDSGNTSSTNHAFAKGKAEVGGSSTSNKKSPLATTPSNDTHVNSSKKVTNPKQYVDEDSLWSSFLDSSEKKKAKTPPAKNTLRTSKNRTADEKESDFQSKAPRQGGSLVLQKTKPQRKQMSKSKSEESKVGEKDVRSKRAIESSSSTTDDEKGVEVAPKRNVPKVEKLASKQTSERTQDLKKVDGDESVGLKGEEQIGSSEVRTPEITEPHNSDQKKEHSAIQSGEGERVSLSKDGSNSDEPESIKSDSDFVVINELTQSEHSLCMYDNRESSDTHSPKHITYSSNGKRSPTDSDYSIISESRFHDMTDSIPSHGPIEVNTNTDEASITCSQRTSPAYSADAESEDLDDKSSPSTDERVRSGSEGDQRCEEQTREEGVVTPTPGEEEEVPGELSLSGHTESSLTDVVPDECIGQAGEEEAQKFAEVKKVEGNTEVISEAREEGEPEDEGHNPLQPEKLLKKLADLAEVLKAREDQIISLSEQNNQLQDLATGLKIKLDKAERKRELEAEADLSSLTAEFTERIGSMEKKLQVANKERDNLKKEVQTLKTEISEKESSDDSHRLLQEKDAQIKALTNEGEKLAKEQLQNSTIIKKLRAKEKENDSLIKSQKAQLDDALKKVEYLEGVIEAKEEVENKNKDNIRTLNAVVDKQNKELIGCRAEVEESREKIRSTQAALDSSYKEIAELHKSIAAKNSEAHEHNLSSEMNAKEEMRLALEKLQQESRREQEGLILQINDLQMSLSRAEQQFSRKEMSLRQEISDLQQGLQESEGRNQELSQSVTGATRPLLRQIENLQSTFNDQSQTWEQVERNLTERLAEAQSSLAAAVEKERNATESSMMATSKVSSLESQLALIRQEKSKLMAAVEVEKTKAQSLEEQKEREHSHFESQRQTYVKALEESQRGKDILEKKLQAEMMKVEAEKKKLLLAHEALEEKERQAEQEKRISPINLSSGASTPTRSERPSLTPNLSISSQSEILERSMSINGERLQYDSLMNGSASAVMENLQSHVKQKEGAVAQLQGEIIQLERTRASMAEEIVKLANQNEQLEEEVKVIPELKKNLRELEHRYNAVLQMYGEKAEEVNELRLDIQEIKEMYRQQIEDLVKKK</sequence>
<evidence type="ECO:0000256" key="2">
    <source>
        <dbReference type="ARBA" id="ARBA00023034"/>
    </source>
</evidence>
<feature type="region of interest" description="Disordered" evidence="5">
    <location>
        <begin position="971"/>
        <end position="1008"/>
    </location>
</feature>
<keyword evidence="3 4" id="KW-0175">Coiled coil</keyword>
<evidence type="ECO:0000256" key="5">
    <source>
        <dbReference type="SAM" id="MobiDB-lite"/>
    </source>
</evidence>
<dbReference type="Pfam" id="PF12325">
    <property type="entry name" value="TMF_TATA_bd"/>
    <property type="match status" value="1"/>
</dbReference>
<dbReference type="InterPro" id="IPR052602">
    <property type="entry name" value="Growth_transcription_reg"/>
</dbReference>
<organism evidence="7 8">
    <name type="scientific">Holothuria leucospilota</name>
    <name type="common">Black long sea cucumber</name>
    <name type="synonym">Mertensiothuria leucospilota</name>
    <dbReference type="NCBI Taxonomy" id="206669"/>
    <lineage>
        <taxon>Eukaryota</taxon>
        <taxon>Metazoa</taxon>
        <taxon>Echinodermata</taxon>
        <taxon>Eleutherozoa</taxon>
        <taxon>Echinozoa</taxon>
        <taxon>Holothuroidea</taxon>
        <taxon>Aspidochirotacea</taxon>
        <taxon>Aspidochirotida</taxon>
        <taxon>Holothuriidae</taxon>
        <taxon>Holothuria</taxon>
    </lineage>
</organism>
<comment type="subcellular location">
    <subcellularLocation>
        <location evidence="1">Golgi apparatus</location>
    </subcellularLocation>
</comment>
<gene>
    <name evidence="7" type="ORF">HOLleu_17873</name>
</gene>
<keyword evidence="2" id="KW-0333">Golgi apparatus</keyword>
<feature type="compositionally biased region" description="Basic and acidic residues" evidence="5">
    <location>
        <begin position="302"/>
        <end position="311"/>
    </location>
</feature>
<reference evidence="7" key="1">
    <citation type="submission" date="2021-10" db="EMBL/GenBank/DDBJ databases">
        <title>Tropical sea cucumber genome reveals ecological adaptation and Cuvierian tubules defense mechanism.</title>
        <authorList>
            <person name="Chen T."/>
        </authorList>
    </citation>
    <scope>NUCLEOTIDE SEQUENCE</scope>
    <source>
        <strain evidence="7">Nanhai2018</strain>
        <tissue evidence="7">Muscle</tissue>
    </source>
</reference>
<dbReference type="GO" id="GO:0005794">
    <property type="term" value="C:Golgi apparatus"/>
    <property type="evidence" value="ECO:0007669"/>
    <property type="project" value="UniProtKB-SubCell"/>
</dbReference>
<feature type="compositionally biased region" description="Basic and acidic residues" evidence="5">
    <location>
        <begin position="157"/>
        <end position="175"/>
    </location>
</feature>
<feature type="compositionally biased region" description="Basic and acidic residues" evidence="5">
    <location>
        <begin position="237"/>
        <end position="266"/>
    </location>
</feature>
<feature type="coiled-coil region" evidence="4">
    <location>
        <begin position="1037"/>
        <end position="1137"/>
    </location>
</feature>